<evidence type="ECO:0000313" key="9">
    <source>
        <dbReference type="Proteomes" id="UP000242638"/>
    </source>
</evidence>
<dbReference type="GeneTree" id="ENSGT01030000234530"/>
<dbReference type="Proteomes" id="UP000242638">
    <property type="component" value="Unassembled WGS sequence"/>
</dbReference>
<dbReference type="InterPro" id="IPR013106">
    <property type="entry name" value="Ig_V-set"/>
</dbReference>
<evidence type="ECO:0000256" key="1">
    <source>
        <dbReference type="ARBA" id="ARBA00004370"/>
    </source>
</evidence>
<evidence type="ECO:0000313" key="8">
    <source>
        <dbReference type="Ensembl" id="ENSPREP00000021275.1"/>
    </source>
</evidence>
<name>A0A3P9PHK9_POERE</name>
<dbReference type="SMART" id="SM00409">
    <property type="entry name" value="IG"/>
    <property type="match status" value="2"/>
</dbReference>
<accession>A0A3P9PHK9</accession>
<dbReference type="PANTHER" id="PTHR19256:SF65">
    <property type="entry name" value="T CELL RECEPTOR GAMMA CONSTANT 1-RELATED"/>
    <property type="match status" value="1"/>
</dbReference>
<dbReference type="Gene3D" id="2.60.40.10">
    <property type="entry name" value="Immunoglobulins"/>
    <property type="match status" value="2"/>
</dbReference>
<keyword evidence="2" id="KW-0812">Transmembrane</keyword>
<dbReference type="STRING" id="8081.ENSPREP00000021275"/>
<dbReference type="GO" id="GO:0016020">
    <property type="term" value="C:membrane"/>
    <property type="evidence" value="ECO:0007669"/>
    <property type="project" value="UniProtKB-SubCell"/>
</dbReference>
<dbReference type="Pfam" id="PF07686">
    <property type="entry name" value="V-set"/>
    <property type="match status" value="1"/>
</dbReference>
<organism evidence="8 9">
    <name type="scientific">Poecilia reticulata</name>
    <name type="common">Guppy</name>
    <name type="synonym">Acanthophacelus reticulatus</name>
    <dbReference type="NCBI Taxonomy" id="8081"/>
    <lineage>
        <taxon>Eukaryota</taxon>
        <taxon>Metazoa</taxon>
        <taxon>Chordata</taxon>
        <taxon>Craniata</taxon>
        <taxon>Vertebrata</taxon>
        <taxon>Euteleostomi</taxon>
        <taxon>Actinopterygii</taxon>
        <taxon>Neopterygii</taxon>
        <taxon>Teleostei</taxon>
        <taxon>Neoteleostei</taxon>
        <taxon>Acanthomorphata</taxon>
        <taxon>Ovalentaria</taxon>
        <taxon>Atherinomorphae</taxon>
        <taxon>Cyprinodontiformes</taxon>
        <taxon>Poeciliidae</taxon>
        <taxon>Poeciliinae</taxon>
        <taxon>Poecilia</taxon>
    </lineage>
</organism>
<keyword evidence="6" id="KW-0393">Immunoglobulin domain</keyword>
<protein>
    <recommendedName>
        <fullName evidence="7">Ig-like domain-containing protein</fullName>
    </recommendedName>
</protein>
<feature type="domain" description="Ig-like" evidence="7">
    <location>
        <begin position="17"/>
        <end position="133"/>
    </location>
</feature>
<evidence type="ECO:0000256" key="2">
    <source>
        <dbReference type="ARBA" id="ARBA00022692"/>
    </source>
</evidence>
<reference evidence="9" key="1">
    <citation type="submission" date="2013-11" db="EMBL/GenBank/DDBJ databases">
        <title>The genomic landscape of the Guanapo guppy.</title>
        <authorList>
            <person name="Kuenstner A."/>
            <person name="Dreyer C."/>
        </authorList>
    </citation>
    <scope>NUCLEOTIDE SEQUENCE</scope>
    <source>
        <strain evidence="9">Guanapo</strain>
    </source>
</reference>
<keyword evidence="9" id="KW-1185">Reference proteome</keyword>
<evidence type="ECO:0000256" key="6">
    <source>
        <dbReference type="ARBA" id="ARBA00023319"/>
    </source>
</evidence>
<dbReference type="AlphaFoldDB" id="A0A3P9PHK9"/>
<keyword evidence="4" id="KW-0472">Membrane</keyword>
<dbReference type="SMART" id="SM00406">
    <property type="entry name" value="IGv"/>
    <property type="match status" value="2"/>
</dbReference>
<evidence type="ECO:0000259" key="7">
    <source>
        <dbReference type="PROSITE" id="PS50835"/>
    </source>
</evidence>
<reference evidence="8" key="2">
    <citation type="submission" date="2025-08" db="UniProtKB">
        <authorList>
            <consortium name="Ensembl"/>
        </authorList>
    </citation>
    <scope>IDENTIFICATION</scope>
    <source>
        <strain evidence="8">Guanapo</strain>
    </source>
</reference>
<evidence type="ECO:0000256" key="4">
    <source>
        <dbReference type="ARBA" id="ARBA00023136"/>
    </source>
</evidence>
<dbReference type="CDD" id="cd00099">
    <property type="entry name" value="IgV"/>
    <property type="match status" value="1"/>
</dbReference>
<comment type="subcellular location">
    <subcellularLocation>
        <location evidence="1">Membrane</location>
    </subcellularLocation>
</comment>
<dbReference type="InterPro" id="IPR003599">
    <property type="entry name" value="Ig_sub"/>
</dbReference>
<dbReference type="InterPro" id="IPR051117">
    <property type="entry name" value="TRG_var/const_region"/>
</dbReference>
<keyword evidence="3" id="KW-1133">Transmembrane helix</keyword>
<dbReference type="SUPFAM" id="SSF48726">
    <property type="entry name" value="Immunoglobulin"/>
    <property type="match status" value="2"/>
</dbReference>
<evidence type="ECO:0000256" key="5">
    <source>
        <dbReference type="ARBA" id="ARBA00023170"/>
    </source>
</evidence>
<dbReference type="PANTHER" id="PTHR19256">
    <property type="entry name" value="T-CELL RECEPTOR GAMMA CHAIN"/>
    <property type="match status" value="1"/>
</dbReference>
<sequence>MCRFHLYLFGFSAAPLPYSHVVAFCNSVVYHVVLFLKYDVDTLVPVTTVPLGDPATFTCSLPAEKMNNNELHWYQQNAGQTLRLIVKLRKHAEPAYGPDFSSSRVRASKNEDINSLTILKTVQEDEGMYHCAIIEWTKNYWHGTYLLLTGNSENIPKYQIVQEAKASAPDHESNSLILQCSVTSDFNHNACPEDISVFWFKVKSDQSHPNVIYVHGDRNDECQKKYDLQRRCVFSKNIRASDAGKYYCAVASCGEIFLGTGQTKDPKNNALVITITCLQCDYILIYLFSVKDNDNENLDYAALQFSGRKSTRGTKKKQLNTEEDIYAQVKV</sequence>
<proteinExistence type="predicted"/>
<evidence type="ECO:0000256" key="3">
    <source>
        <dbReference type="ARBA" id="ARBA00022989"/>
    </source>
</evidence>
<dbReference type="Ensembl" id="ENSPRET00000021499.1">
    <property type="protein sequence ID" value="ENSPREP00000021275.1"/>
    <property type="gene ID" value="ENSPREG00000014390.1"/>
</dbReference>
<keyword evidence="5" id="KW-0675">Receptor</keyword>
<feature type="domain" description="Ig-like" evidence="7">
    <location>
        <begin position="156"/>
        <end position="250"/>
    </location>
</feature>
<dbReference type="InterPro" id="IPR007110">
    <property type="entry name" value="Ig-like_dom"/>
</dbReference>
<dbReference type="InterPro" id="IPR013783">
    <property type="entry name" value="Ig-like_fold"/>
</dbReference>
<dbReference type="PROSITE" id="PS50835">
    <property type="entry name" value="IG_LIKE"/>
    <property type="match status" value="2"/>
</dbReference>
<dbReference type="OMA" id="DRNDQCQ"/>
<reference evidence="8" key="3">
    <citation type="submission" date="2025-09" db="UniProtKB">
        <authorList>
            <consortium name="Ensembl"/>
        </authorList>
    </citation>
    <scope>IDENTIFICATION</scope>
    <source>
        <strain evidence="8">Guanapo</strain>
    </source>
</reference>
<dbReference type="InterPro" id="IPR036179">
    <property type="entry name" value="Ig-like_dom_sf"/>
</dbReference>